<keyword evidence="2" id="KW-0472">Membrane</keyword>
<evidence type="ECO:0000313" key="4">
    <source>
        <dbReference type="RefSeq" id="XP_053539702.1"/>
    </source>
</evidence>
<reference evidence="3" key="1">
    <citation type="journal article" date="2016" name="Nat. Commun.">
        <title>The channel catfish genome sequence provides insights into the evolution of scale formation in teleosts.</title>
        <authorList>
            <person name="Liu Z."/>
            <person name="Liu S."/>
            <person name="Yao J."/>
            <person name="Bao L."/>
            <person name="Zhang J."/>
            <person name="Li Y."/>
            <person name="Jiang C."/>
            <person name="Sun L."/>
            <person name="Wang R."/>
            <person name="Zhang Y."/>
            <person name="Zhou T."/>
            <person name="Zeng Q."/>
            <person name="Fu Q."/>
            <person name="Gao S."/>
            <person name="Li N."/>
            <person name="Koren S."/>
            <person name="Jiang Y."/>
            <person name="Zimin A."/>
            <person name="Xu P."/>
            <person name="Phillippy A.M."/>
            <person name="Geng X."/>
            <person name="Song L."/>
            <person name="Sun F."/>
            <person name="Li C."/>
            <person name="Wang X."/>
            <person name="Chen A."/>
            <person name="Jin Y."/>
            <person name="Yuan Z."/>
            <person name="Yang Y."/>
            <person name="Tan S."/>
            <person name="Peatman E."/>
            <person name="Lu J."/>
            <person name="Qin Z."/>
            <person name="Dunham R."/>
            <person name="Li Z."/>
            <person name="Sonstegard T."/>
            <person name="Feng J."/>
            <person name="Danzmann R.G."/>
            <person name="Schroeder S."/>
            <person name="Scheffler B."/>
            <person name="Duke M.V."/>
            <person name="Ballard L."/>
            <person name="Kucuktas H."/>
            <person name="Kaltenboeck L."/>
            <person name="Liu H."/>
            <person name="Armbruster J."/>
            <person name="Xie Y."/>
            <person name="Kirby M.L."/>
            <person name="Tian Y."/>
            <person name="Flanagan M.E."/>
            <person name="Mu W."/>
            <person name="Waldbieser G.C."/>
        </authorList>
    </citation>
    <scope>NUCLEOTIDE SEQUENCE [LARGE SCALE GENOMIC DNA]</scope>
    <source>
        <strain evidence="3">SDA103</strain>
    </source>
</reference>
<accession>A0A9F7TNB9</accession>
<sequence length="182" mass="19927">MTVSIRNVTEQDSGEYWCGAEAAWTSDHGDKVYFTQIDLTVTDPHVPVSTSIATQPSSSSSSSLSPSEPPPSSLLAGFPASTVITVSVILLLLLIGVIFLIVILHKRHRTQSPGTMTPTYRETNGDYENDPNVLHFQSRQMTNQSDSVYQSLNPNTNQSDSVYQSLNPNTNQSDSVYQSLKC</sequence>
<keyword evidence="2" id="KW-0812">Transmembrane</keyword>
<evidence type="ECO:0000313" key="3">
    <source>
        <dbReference type="Proteomes" id="UP000221080"/>
    </source>
</evidence>
<dbReference type="Gene3D" id="2.60.40.10">
    <property type="entry name" value="Immunoglobulins"/>
    <property type="match status" value="1"/>
</dbReference>
<feature type="region of interest" description="Disordered" evidence="1">
    <location>
        <begin position="111"/>
        <end position="132"/>
    </location>
</feature>
<feature type="region of interest" description="Disordered" evidence="1">
    <location>
        <begin position="147"/>
        <end position="182"/>
    </location>
</feature>
<feature type="compositionally biased region" description="Polar residues" evidence="1">
    <location>
        <begin position="111"/>
        <end position="122"/>
    </location>
</feature>
<dbReference type="KEGG" id="ipu:128628729"/>
<dbReference type="OrthoDB" id="8959642at2759"/>
<proteinExistence type="predicted"/>
<dbReference type="GeneID" id="128628729"/>
<keyword evidence="3" id="KW-1185">Reference proteome</keyword>
<dbReference type="Proteomes" id="UP000221080">
    <property type="component" value="Chromosome 11"/>
</dbReference>
<organism evidence="3 4">
    <name type="scientific">Ictalurus punctatus</name>
    <name type="common">Channel catfish</name>
    <name type="synonym">Silurus punctatus</name>
    <dbReference type="NCBI Taxonomy" id="7998"/>
    <lineage>
        <taxon>Eukaryota</taxon>
        <taxon>Metazoa</taxon>
        <taxon>Chordata</taxon>
        <taxon>Craniata</taxon>
        <taxon>Vertebrata</taxon>
        <taxon>Euteleostomi</taxon>
        <taxon>Actinopterygii</taxon>
        <taxon>Neopterygii</taxon>
        <taxon>Teleostei</taxon>
        <taxon>Ostariophysi</taxon>
        <taxon>Siluriformes</taxon>
        <taxon>Ictaluridae</taxon>
        <taxon>Ictalurus</taxon>
    </lineage>
</organism>
<gene>
    <name evidence="4" type="primary">LOC128628729</name>
</gene>
<evidence type="ECO:0000256" key="1">
    <source>
        <dbReference type="SAM" id="MobiDB-lite"/>
    </source>
</evidence>
<protein>
    <submittedName>
        <fullName evidence="4">CMRF35-like molecule 6</fullName>
    </submittedName>
</protein>
<feature type="compositionally biased region" description="Low complexity" evidence="1">
    <location>
        <begin position="56"/>
        <end position="66"/>
    </location>
</feature>
<dbReference type="AlphaFoldDB" id="A0A9F7TNB9"/>
<feature type="transmembrane region" description="Helical" evidence="2">
    <location>
        <begin position="78"/>
        <end position="104"/>
    </location>
</feature>
<name>A0A9F7TNB9_ICTPU</name>
<keyword evidence="2" id="KW-1133">Transmembrane helix</keyword>
<dbReference type="SUPFAM" id="SSF48726">
    <property type="entry name" value="Immunoglobulin"/>
    <property type="match status" value="1"/>
</dbReference>
<dbReference type="RefSeq" id="XP_053539702.1">
    <property type="nucleotide sequence ID" value="XM_053683727.1"/>
</dbReference>
<feature type="region of interest" description="Disordered" evidence="1">
    <location>
        <begin position="48"/>
        <end position="72"/>
    </location>
</feature>
<reference evidence="4" key="2">
    <citation type="submission" date="2025-08" db="UniProtKB">
        <authorList>
            <consortium name="RefSeq"/>
        </authorList>
    </citation>
    <scope>IDENTIFICATION</scope>
    <source>
        <tissue evidence="4">Blood</tissue>
    </source>
</reference>
<dbReference type="InterPro" id="IPR013783">
    <property type="entry name" value="Ig-like_fold"/>
</dbReference>
<dbReference type="InterPro" id="IPR036179">
    <property type="entry name" value="Ig-like_dom_sf"/>
</dbReference>
<evidence type="ECO:0000256" key="2">
    <source>
        <dbReference type="SAM" id="Phobius"/>
    </source>
</evidence>